<evidence type="ECO:0000313" key="2">
    <source>
        <dbReference type="EMBL" id="BDU49574.1"/>
    </source>
</evidence>
<name>A0AAU9DFY5_9FUSO</name>
<dbReference type="InterPro" id="IPR011335">
    <property type="entry name" value="Restrct_endonuc-II-like"/>
</dbReference>
<dbReference type="InterPro" id="IPR012296">
    <property type="entry name" value="Nuclease_put_TT1808"/>
</dbReference>
<dbReference type="InterPro" id="IPR008538">
    <property type="entry name" value="Uma2"/>
</dbReference>
<proteinExistence type="predicted"/>
<dbReference type="Pfam" id="PF05685">
    <property type="entry name" value="Uma2"/>
    <property type="match status" value="1"/>
</dbReference>
<dbReference type="Gene3D" id="3.90.1570.10">
    <property type="entry name" value="tt1808, chain A"/>
    <property type="match status" value="1"/>
</dbReference>
<reference evidence="2 3" key="1">
    <citation type="submission" date="2022-11" db="EMBL/GenBank/DDBJ databases">
        <title>Haliovirga abyssi gen. nov., sp. nov., a mesophilic fermentative bacterium isolated from the Iheya North hydrothermal field and the proposal of Haliovirgaceae fam. nov.</title>
        <authorList>
            <person name="Miyazaki U."/>
            <person name="Tame A."/>
            <person name="Miyazaki J."/>
            <person name="Takai K."/>
            <person name="Sawayama S."/>
            <person name="Kitajima M."/>
            <person name="Okamoto A."/>
            <person name="Nakagawa S."/>
        </authorList>
    </citation>
    <scope>NUCLEOTIDE SEQUENCE [LARGE SCALE GENOMIC DNA]</scope>
    <source>
        <strain evidence="2 3">IC12</strain>
    </source>
</reference>
<keyword evidence="3" id="KW-1185">Reference proteome</keyword>
<dbReference type="PANTHER" id="PTHR36558:SF1">
    <property type="entry name" value="RESTRICTION ENDONUCLEASE DOMAIN-CONTAINING PROTEIN-RELATED"/>
    <property type="match status" value="1"/>
</dbReference>
<feature type="domain" description="Putative restriction endonuclease" evidence="1">
    <location>
        <begin position="14"/>
        <end position="173"/>
    </location>
</feature>
<sequence>MALKKLKEKYSYNDYKNWEDSEDWEIINGVAYNMSPSPSSEHQEIGSKILIELGNFLKNKECKLYYELDVILSDENILKPDIIVVCDKSKIKKRGIFGAPDLAIEILSPSTSIKDKTLKLELYKKYGVKEYWLVDPIYKDITVHIFEKDEIKLYTLNNENIPVNIFEKFAINMDDIFEKEETKQKKEEQNEIEQEAK</sequence>
<dbReference type="CDD" id="cd06260">
    <property type="entry name" value="DUF820-like"/>
    <property type="match status" value="1"/>
</dbReference>
<evidence type="ECO:0000313" key="3">
    <source>
        <dbReference type="Proteomes" id="UP001321582"/>
    </source>
</evidence>
<protein>
    <recommendedName>
        <fullName evidence="1">Putative restriction endonuclease domain-containing protein</fullName>
    </recommendedName>
</protein>
<dbReference type="EMBL" id="AP027059">
    <property type="protein sequence ID" value="BDU49574.1"/>
    <property type="molecule type" value="Genomic_DNA"/>
</dbReference>
<evidence type="ECO:0000259" key="1">
    <source>
        <dbReference type="Pfam" id="PF05685"/>
    </source>
</evidence>
<dbReference type="SUPFAM" id="SSF52980">
    <property type="entry name" value="Restriction endonuclease-like"/>
    <property type="match status" value="1"/>
</dbReference>
<gene>
    <name evidence="2" type="ORF">HLVA_01430</name>
</gene>
<dbReference type="KEGG" id="haby:HLVA_01430"/>
<dbReference type="Proteomes" id="UP001321582">
    <property type="component" value="Chromosome"/>
</dbReference>
<dbReference type="PANTHER" id="PTHR36558">
    <property type="entry name" value="GLR1098 PROTEIN"/>
    <property type="match status" value="1"/>
</dbReference>
<dbReference type="RefSeq" id="WP_307904524.1">
    <property type="nucleotide sequence ID" value="NZ_AP027059.1"/>
</dbReference>
<accession>A0AAU9DFY5</accession>
<dbReference type="AlphaFoldDB" id="A0AAU9DFY5"/>
<organism evidence="2 3">
    <name type="scientific">Haliovirga abyssi</name>
    <dbReference type="NCBI Taxonomy" id="2996794"/>
    <lineage>
        <taxon>Bacteria</taxon>
        <taxon>Fusobacteriati</taxon>
        <taxon>Fusobacteriota</taxon>
        <taxon>Fusobacteriia</taxon>
        <taxon>Fusobacteriales</taxon>
        <taxon>Haliovirgaceae</taxon>
        <taxon>Haliovirga</taxon>
    </lineage>
</organism>